<dbReference type="CDD" id="cd00161">
    <property type="entry name" value="beta-trefoil_Ricin-like"/>
    <property type="match status" value="1"/>
</dbReference>
<dbReference type="PROSITE" id="PS50231">
    <property type="entry name" value="RICIN_B_LECTIN"/>
    <property type="match status" value="1"/>
</dbReference>
<reference evidence="2 3" key="1">
    <citation type="submission" date="2017-04" db="EMBL/GenBank/DDBJ databases">
        <authorList>
            <person name="Afonso C.L."/>
            <person name="Miller P.J."/>
            <person name="Scott M.A."/>
            <person name="Spackman E."/>
            <person name="Goraichik I."/>
            <person name="Dimitrov K.M."/>
            <person name="Suarez D.L."/>
            <person name="Swayne D.E."/>
        </authorList>
    </citation>
    <scope>NUCLEOTIDE SEQUENCE [LARGE SCALE GENOMIC DNA]</scope>
    <source>
        <strain evidence="2 3">DSM 43828</strain>
    </source>
</reference>
<organism evidence="2 3">
    <name type="scientific">Kibdelosporangium aridum</name>
    <dbReference type="NCBI Taxonomy" id="2030"/>
    <lineage>
        <taxon>Bacteria</taxon>
        <taxon>Bacillati</taxon>
        <taxon>Actinomycetota</taxon>
        <taxon>Actinomycetes</taxon>
        <taxon>Pseudonocardiales</taxon>
        <taxon>Pseudonocardiaceae</taxon>
        <taxon>Kibdelosporangium</taxon>
    </lineage>
</organism>
<feature type="transmembrane region" description="Helical" evidence="1">
    <location>
        <begin position="112"/>
        <end position="131"/>
    </location>
</feature>
<dbReference type="Proteomes" id="UP000192674">
    <property type="component" value="Unassembled WGS sequence"/>
</dbReference>
<proteinExistence type="predicted"/>
<protein>
    <submittedName>
        <fullName evidence="2">Uncharacterized protein</fullName>
    </submittedName>
</protein>
<evidence type="ECO:0000256" key="1">
    <source>
        <dbReference type="SAM" id="Phobius"/>
    </source>
</evidence>
<keyword evidence="1" id="KW-0472">Membrane</keyword>
<gene>
    <name evidence="2" type="ORF">SAMN05661093_07739</name>
</gene>
<name>A0A1W2FMZ2_KIBAR</name>
<dbReference type="SUPFAM" id="SSF50370">
    <property type="entry name" value="Ricin B-like lectins"/>
    <property type="match status" value="1"/>
</dbReference>
<dbReference type="EMBL" id="FWXV01000008">
    <property type="protein sequence ID" value="SMD22958.1"/>
    <property type="molecule type" value="Genomic_DNA"/>
</dbReference>
<sequence length="285" mass="32011">MEVHRSDPHGIRTRADFNRELRALHRAKGLSIRVLAGRCGYSHGSVGNFLNPKVCAIPDNEEKARRLLLAMGATDDETAAFLAALLRVKEAETLDRPRSDVRAAETRNPRTWWIVAFTAVLAVVAVVVIWLNTGDQDPAPSTSPVTFTEPRLLVSHDGRCVGPRDGRGDYDVPLVLIDCARIPDGGRWRLEKVDDEDYRLVNDYNRCLGAHDATAYQGTKQQRFECQRRTHFFWRVRVLRDHGGGTAMTLFNIGRQGCLDTEDDKVVLSATCDERPSQTFMARPE</sequence>
<evidence type="ECO:0000313" key="2">
    <source>
        <dbReference type="EMBL" id="SMD22958.1"/>
    </source>
</evidence>
<dbReference type="Gene3D" id="2.80.10.50">
    <property type="match status" value="1"/>
</dbReference>
<keyword evidence="1" id="KW-0812">Transmembrane</keyword>
<dbReference type="AlphaFoldDB" id="A0A1W2FMZ2"/>
<evidence type="ECO:0000313" key="3">
    <source>
        <dbReference type="Proteomes" id="UP000192674"/>
    </source>
</evidence>
<dbReference type="InterPro" id="IPR035992">
    <property type="entry name" value="Ricin_B-like_lectins"/>
</dbReference>
<keyword evidence="1" id="KW-1133">Transmembrane helix</keyword>
<accession>A0A1W2FMZ2</accession>
<keyword evidence="3" id="KW-1185">Reference proteome</keyword>